<dbReference type="RefSeq" id="WP_092670217.1">
    <property type="nucleotide sequence ID" value="NZ_BMDN01000006.1"/>
</dbReference>
<dbReference type="Proteomes" id="UP000893823">
    <property type="component" value="Unassembled WGS sequence"/>
</dbReference>
<accession>A0A1H1RYN5</accession>
<keyword evidence="1" id="KW-0812">Transmembrane</keyword>
<dbReference type="Proteomes" id="UP000199482">
    <property type="component" value="Chromosome I"/>
</dbReference>
<keyword evidence="5" id="KW-1185">Reference proteome</keyword>
<dbReference type="EMBL" id="SODL02000006">
    <property type="protein sequence ID" value="MCP2368900.1"/>
    <property type="molecule type" value="Genomic_DNA"/>
</dbReference>
<feature type="transmembrane region" description="Helical" evidence="1">
    <location>
        <begin position="146"/>
        <end position="164"/>
    </location>
</feature>
<organism evidence="3 4">
    <name type="scientific">Agromyces flavus</name>
    <dbReference type="NCBI Taxonomy" id="589382"/>
    <lineage>
        <taxon>Bacteria</taxon>
        <taxon>Bacillati</taxon>
        <taxon>Actinomycetota</taxon>
        <taxon>Actinomycetes</taxon>
        <taxon>Micrococcales</taxon>
        <taxon>Microbacteriaceae</taxon>
        <taxon>Agromyces</taxon>
    </lineage>
</organism>
<protein>
    <submittedName>
        <fullName evidence="3">Uncharacterized protein</fullName>
    </submittedName>
</protein>
<evidence type="ECO:0000313" key="5">
    <source>
        <dbReference type="Proteomes" id="UP000893823"/>
    </source>
</evidence>
<evidence type="ECO:0000313" key="3">
    <source>
        <dbReference type="EMBL" id="SDS40099.1"/>
    </source>
</evidence>
<evidence type="ECO:0000256" key="1">
    <source>
        <dbReference type="SAM" id="Phobius"/>
    </source>
</evidence>
<dbReference type="AlphaFoldDB" id="A0A1H1RYN5"/>
<dbReference type="EMBL" id="LT629755">
    <property type="protein sequence ID" value="SDS40099.1"/>
    <property type="molecule type" value="Genomic_DNA"/>
</dbReference>
<gene>
    <name evidence="2" type="ORF">BCL57_003079</name>
    <name evidence="3" type="ORF">SAMN04489721_1258</name>
</gene>
<feature type="transmembrane region" description="Helical" evidence="1">
    <location>
        <begin position="82"/>
        <end position="99"/>
    </location>
</feature>
<evidence type="ECO:0000313" key="2">
    <source>
        <dbReference type="EMBL" id="MCP2368900.1"/>
    </source>
</evidence>
<evidence type="ECO:0000313" key="4">
    <source>
        <dbReference type="Proteomes" id="UP000199482"/>
    </source>
</evidence>
<keyword evidence="1" id="KW-0472">Membrane</keyword>
<dbReference type="STRING" id="589382.SAMN04489721_1258"/>
<reference evidence="2" key="3">
    <citation type="submission" date="2022-06" db="EMBL/GenBank/DDBJ databases">
        <title>Genomic Encyclopedia of Type Strains, Phase III (KMG-III): the genomes of soil and plant-associated and newly described type strains.</title>
        <authorList>
            <person name="Whitman W."/>
        </authorList>
    </citation>
    <scope>NUCLEOTIDE SEQUENCE</scope>
    <source>
        <strain evidence="2">CPCC 202695</strain>
    </source>
</reference>
<reference evidence="3" key="1">
    <citation type="submission" date="2016-10" db="EMBL/GenBank/DDBJ databases">
        <authorList>
            <person name="de Groot N.N."/>
        </authorList>
    </citation>
    <scope>NUCLEOTIDE SEQUENCE [LARGE SCALE GENOMIC DNA]</scope>
    <source>
        <strain evidence="3">CPCC 202695</strain>
    </source>
</reference>
<reference evidence="4" key="2">
    <citation type="submission" date="2016-10" db="EMBL/GenBank/DDBJ databases">
        <authorList>
            <person name="Varghese N."/>
            <person name="Submissions S."/>
        </authorList>
    </citation>
    <scope>NUCLEOTIDE SEQUENCE [LARGE SCALE GENOMIC DNA]</scope>
    <source>
        <strain evidence="4">CPCC 202695</strain>
    </source>
</reference>
<sequence>MSISSHSTAPAPASESAEEAAETRSGLVRTLTTILLNVSVLTALLVYFGWVRSDRMAAELGIDESILQMSVEDYLLRSVRSVFVPVLFVGLAALAWVGFDRWWTGRRARDVHDPIATWFARWMWAIALGVIVGGLLLGYIGLAWTFIAGPLIAAGGLLLIAYGFRLRASLPGAVAVSSTTEAVFRGATALLVAVGVFYSAHNYAIVEGTSLAADYERVVATLPGVEVDSAHPLDLTAPGVVALCRSEGEDTRYRYTGLRLLDRTGGNYWLVSDGWTREYGAVMALPTNGDGTRFTFVRDMDGQRDSGTFAPCDSGTPATGSVE</sequence>
<keyword evidence="1" id="KW-1133">Transmembrane helix</keyword>
<proteinExistence type="predicted"/>
<feature type="transmembrane region" description="Helical" evidence="1">
    <location>
        <begin position="31"/>
        <end position="50"/>
    </location>
</feature>
<feature type="transmembrane region" description="Helical" evidence="1">
    <location>
        <begin position="119"/>
        <end position="140"/>
    </location>
</feature>
<name>A0A1H1RYN5_9MICO</name>